<dbReference type="PROSITE" id="PS51257">
    <property type="entry name" value="PROKAR_LIPOPROTEIN"/>
    <property type="match status" value="1"/>
</dbReference>
<reference evidence="2" key="1">
    <citation type="submission" date="2020-11" db="EMBL/GenBank/DDBJ databases">
        <title>Nocardia NEAU-351.nov., a novel actinomycete isolated from the cow dung.</title>
        <authorList>
            <person name="Zhang X."/>
        </authorList>
    </citation>
    <scope>NUCLEOTIDE SEQUENCE</scope>
    <source>
        <strain evidence="2">NEAU-351</strain>
    </source>
</reference>
<evidence type="ECO:0000259" key="1">
    <source>
        <dbReference type="Pfam" id="PF02470"/>
    </source>
</evidence>
<evidence type="ECO:0000313" key="3">
    <source>
        <dbReference type="Proteomes" id="UP000655751"/>
    </source>
</evidence>
<gene>
    <name evidence="2" type="ORF">IT779_32590</name>
</gene>
<dbReference type="PANTHER" id="PTHR33371:SF4">
    <property type="entry name" value="INTERMEMBRANE PHOSPHOLIPID TRANSPORT SYSTEM BINDING PROTEIN MLAD"/>
    <property type="match status" value="1"/>
</dbReference>
<organism evidence="2 3">
    <name type="scientific">Nocardia bovistercoris</name>
    <dbReference type="NCBI Taxonomy" id="2785916"/>
    <lineage>
        <taxon>Bacteria</taxon>
        <taxon>Bacillati</taxon>
        <taxon>Actinomycetota</taxon>
        <taxon>Actinomycetes</taxon>
        <taxon>Mycobacteriales</taxon>
        <taxon>Nocardiaceae</taxon>
        <taxon>Nocardia</taxon>
    </lineage>
</organism>
<comment type="caution">
    <text evidence="2">The sequence shown here is derived from an EMBL/GenBank/DDBJ whole genome shotgun (WGS) entry which is preliminary data.</text>
</comment>
<dbReference type="PANTHER" id="PTHR33371">
    <property type="entry name" value="INTERMEMBRANE PHOSPHOLIPID TRANSPORT SYSTEM BINDING PROTEIN MLAD-RELATED"/>
    <property type="match status" value="1"/>
</dbReference>
<feature type="domain" description="Mce/MlaD" evidence="1">
    <location>
        <begin position="46"/>
        <end position="119"/>
    </location>
</feature>
<dbReference type="AlphaFoldDB" id="A0A931IIL8"/>
<dbReference type="InterPro" id="IPR052336">
    <property type="entry name" value="MlaD_Phospholipid_Transporter"/>
</dbReference>
<sequence>MSARFVLVRGVAVLVAGCCALFALGGCSLGPDDLPSVRGGTGAGFTVGFEFLSVMNLPNGADVMMDGLRVGEVRDVAVLDDTVRVTVGVHNGSRIPADVRAVIRQNTLLGDTYIALDHGTIDPDGRFLGPGGVVAVDRTSSPPQLEDTMAVLAYFVNGGSIRRIQDAMGRINTAMPASQDVRRLASVVAVDLRDLAHDTGEIDRLLDGFDATAVALNAKAATLATLFAPETAHYWRRVAVDTISYISQILPSVGSVYQGGLWLVPMLNSLADSGAVMRDIWTTAPADAAKLSDFLRTTVLPFAQHPSVDIRSIESPRGEQMVADVENLLRILGAVK</sequence>
<dbReference type="InterPro" id="IPR003399">
    <property type="entry name" value="Mce/MlaD"/>
</dbReference>
<evidence type="ECO:0000313" key="2">
    <source>
        <dbReference type="EMBL" id="MBH0781021.1"/>
    </source>
</evidence>
<dbReference type="Proteomes" id="UP000655751">
    <property type="component" value="Unassembled WGS sequence"/>
</dbReference>
<dbReference type="EMBL" id="JADMLG010000020">
    <property type="protein sequence ID" value="MBH0781021.1"/>
    <property type="molecule type" value="Genomic_DNA"/>
</dbReference>
<accession>A0A931IIL8</accession>
<keyword evidence="3" id="KW-1185">Reference proteome</keyword>
<proteinExistence type="predicted"/>
<dbReference type="RefSeq" id="WP_196153327.1">
    <property type="nucleotide sequence ID" value="NZ_JADMLG010000020.1"/>
</dbReference>
<protein>
    <submittedName>
        <fullName evidence="2">MCE family protein</fullName>
    </submittedName>
</protein>
<name>A0A931IIL8_9NOCA</name>
<dbReference type="Pfam" id="PF02470">
    <property type="entry name" value="MlaD"/>
    <property type="match status" value="1"/>
</dbReference>